<dbReference type="EMBL" id="FLQU01000191">
    <property type="protein sequence ID" value="SBS81871.1"/>
    <property type="molecule type" value="Genomic_DNA"/>
</dbReference>
<organism evidence="1 4">
    <name type="scientific">Plasmodium ovale curtisi</name>
    <dbReference type="NCBI Taxonomy" id="864141"/>
    <lineage>
        <taxon>Eukaryota</taxon>
        <taxon>Sar</taxon>
        <taxon>Alveolata</taxon>
        <taxon>Apicomplexa</taxon>
        <taxon>Aconoidasida</taxon>
        <taxon>Haemosporida</taxon>
        <taxon>Plasmodiidae</taxon>
        <taxon>Plasmodium</taxon>
        <taxon>Plasmodium (Plasmodium)</taxon>
    </lineage>
</organism>
<sequence>MLFPLENYIFFSSLWTKGKDGLEVTTSSIGIHNGRNLKMSCRNGECTPRNSLSCRLDFVFIVSLKEGSLYQHRHSPIKE</sequence>
<name>A0A1A8VRC9_PLAOA</name>
<evidence type="ECO:0000313" key="1">
    <source>
        <dbReference type="EMBL" id="SBS81871.1"/>
    </source>
</evidence>
<dbReference type="EMBL" id="FLQV01000217">
    <property type="protein sequence ID" value="SBS84842.1"/>
    <property type="molecule type" value="Genomic_DNA"/>
</dbReference>
<dbReference type="AlphaFoldDB" id="A0A1A8VRC9"/>
<dbReference type="Proteomes" id="UP000078560">
    <property type="component" value="Unassembled WGS sequence"/>
</dbReference>
<proteinExistence type="predicted"/>
<reference evidence="3 4" key="1">
    <citation type="submission" date="2016-05" db="EMBL/GenBank/DDBJ databases">
        <authorList>
            <person name="Naeem Raeece"/>
        </authorList>
    </citation>
    <scope>NUCLEOTIDE SEQUENCE [LARGE SCALE GENOMIC DNA]</scope>
</reference>
<accession>A0A1A8VRC9</accession>
<evidence type="ECO:0000313" key="2">
    <source>
        <dbReference type="EMBL" id="SBS84842.1"/>
    </source>
</evidence>
<protein>
    <submittedName>
        <fullName evidence="1">Uncharacterized protein</fullName>
    </submittedName>
</protein>
<evidence type="ECO:0000313" key="3">
    <source>
        <dbReference type="Proteomes" id="UP000078546"/>
    </source>
</evidence>
<reference evidence="1" key="2">
    <citation type="submission" date="2016-05" db="EMBL/GenBank/DDBJ databases">
        <authorList>
            <person name="Lavstsen T."/>
            <person name="Jespersen J.S."/>
        </authorList>
    </citation>
    <scope>NUCLEOTIDE SEQUENCE [LARGE SCALE GENOMIC DNA]</scope>
</reference>
<gene>
    <name evidence="2" type="ORF">POVCU1_011540</name>
    <name evidence="1" type="ORF">POVCU2_0012510</name>
</gene>
<evidence type="ECO:0000313" key="4">
    <source>
        <dbReference type="Proteomes" id="UP000078560"/>
    </source>
</evidence>
<dbReference type="Proteomes" id="UP000078546">
    <property type="component" value="Unassembled WGS sequence"/>
</dbReference>